<dbReference type="InterPro" id="IPR005215">
    <property type="entry name" value="Trig_fac"/>
</dbReference>
<evidence type="ECO:0000313" key="2">
    <source>
        <dbReference type="EMBL" id="GCE63336.1"/>
    </source>
</evidence>
<dbReference type="Pfam" id="PF05697">
    <property type="entry name" value="Trigger_N"/>
    <property type="match status" value="1"/>
</dbReference>
<dbReference type="InterPro" id="IPR008881">
    <property type="entry name" value="Trigger_fac_ribosome-bd_bac"/>
</dbReference>
<comment type="caution">
    <text evidence="2">The sequence shown here is derived from an EMBL/GenBank/DDBJ whole genome shotgun (WGS) entry which is preliminary data.</text>
</comment>
<sequence>MKILNVKEDGGHFIVSIEADSEKSQAIYASHIVNVAKKISVPGFRKGHAPIDMVISYLKNRDRLKDELHRVVNRIIDSSVREIATEDKELDEKIFGFPIKSEITEFNQQTWKMVFDVTFEKMPSVELHDYSEIVTFFEYMENSEDLCLVSCKDDEVTKDSVVFVSLVAKNSKGEVLGEYTYDILRLDLSTTKQKREIVDAIIGSKVGDKKNVKVAFGEDEVDFTISIVENNRKSDIEKAFQELKFDSSVTVEEFAAEVKRRSLEYNGVVRHRDILRWLFSHKLEPFPVENIRREAYKTYNQLSRNLGNKVTFQMVFIDHVHNLTSSLVLKAVAEREKITVAEEDKGAFAKHIEENPWIYGYKKVESVFNCQEEVLQEFILQFKVFRLLDQRLKFSN</sequence>
<dbReference type="Gene3D" id="3.10.50.40">
    <property type="match status" value="1"/>
</dbReference>
<dbReference type="GO" id="GO:0043022">
    <property type="term" value="F:ribosome binding"/>
    <property type="evidence" value="ECO:0007669"/>
    <property type="project" value="TreeGrafter"/>
</dbReference>
<dbReference type="PANTHER" id="PTHR30560">
    <property type="entry name" value="TRIGGER FACTOR CHAPERONE AND PEPTIDYL-PROLYL CIS/TRANS ISOMERASE"/>
    <property type="match status" value="1"/>
</dbReference>
<dbReference type="GO" id="GO:0043335">
    <property type="term" value="P:protein unfolding"/>
    <property type="evidence" value="ECO:0007669"/>
    <property type="project" value="TreeGrafter"/>
</dbReference>
<dbReference type="AlphaFoldDB" id="A0A478FSI1"/>
<evidence type="ECO:0000313" key="3">
    <source>
        <dbReference type="Proteomes" id="UP000324831"/>
    </source>
</evidence>
<dbReference type="GO" id="GO:0051083">
    <property type="term" value="P:'de novo' cotranslational protein folding"/>
    <property type="evidence" value="ECO:0007669"/>
    <property type="project" value="TreeGrafter"/>
</dbReference>
<dbReference type="Gene3D" id="1.10.3120.10">
    <property type="entry name" value="Trigger factor, C-terminal domain"/>
    <property type="match status" value="1"/>
</dbReference>
<dbReference type="InterPro" id="IPR046357">
    <property type="entry name" value="PPIase_dom_sf"/>
</dbReference>
<dbReference type="GO" id="GO:0044183">
    <property type="term" value="F:protein folding chaperone"/>
    <property type="evidence" value="ECO:0007669"/>
    <property type="project" value="TreeGrafter"/>
</dbReference>
<organism evidence="2 3">
    <name type="scientific">Candidatus Mycoplasma haematohominis</name>
    <dbReference type="NCBI Taxonomy" id="1494318"/>
    <lineage>
        <taxon>Bacteria</taxon>
        <taxon>Bacillati</taxon>
        <taxon>Mycoplasmatota</taxon>
        <taxon>Mollicutes</taxon>
        <taxon>Mycoplasmataceae</taxon>
        <taxon>Mycoplasma</taxon>
    </lineage>
</organism>
<dbReference type="EMBL" id="BIMN01000001">
    <property type="protein sequence ID" value="GCE63336.1"/>
    <property type="molecule type" value="Genomic_DNA"/>
</dbReference>
<protein>
    <submittedName>
        <fullName evidence="2">Trigger factor</fullName>
    </submittedName>
</protein>
<dbReference type="Gene3D" id="3.30.70.1050">
    <property type="entry name" value="Trigger factor ribosome-binding domain"/>
    <property type="match status" value="1"/>
</dbReference>
<dbReference type="PANTHER" id="PTHR30560:SF3">
    <property type="entry name" value="TRIGGER FACTOR-LIKE PROTEIN TIG, CHLOROPLASTIC"/>
    <property type="match status" value="1"/>
</dbReference>
<dbReference type="InterPro" id="IPR036611">
    <property type="entry name" value="Trigger_fac_ribosome-bd_sf"/>
</dbReference>
<proteinExistence type="predicted"/>
<accession>A0A478FSI1</accession>
<dbReference type="Proteomes" id="UP000324831">
    <property type="component" value="Unassembled WGS sequence"/>
</dbReference>
<reference evidence="2 3" key="1">
    <citation type="submission" date="2019-01" db="EMBL/GenBank/DDBJ databases">
        <title>Draft genome sequences of Candidatus Mycoplasma haemohominis SWG34-3 identified from a patient with pyrexia, anemia and liver dysfunction.</title>
        <authorList>
            <person name="Sekizuka T."/>
            <person name="Hattori N."/>
            <person name="Katano H."/>
            <person name="Takuma T."/>
            <person name="Ito T."/>
            <person name="Arai N."/>
            <person name="Yanai R."/>
            <person name="Ishii S."/>
            <person name="Miura Y."/>
            <person name="Tokunaga T."/>
            <person name="Watanabe H."/>
            <person name="Nomura N."/>
            <person name="Eguchi J."/>
            <person name="Arai T."/>
            <person name="Hasegawa H."/>
            <person name="Nakamaki T."/>
            <person name="Wakita T."/>
            <person name="Niki Y."/>
            <person name="Kuroda M."/>
        </authorList>
    </citation>
    <scope>NUCLEOTIDE SEQUENCE [LARGE SCALE GENOMIC DNA]</scope>
    <source>
        <strain evidence="2">SWG34-3</strain>
    </source>
</reference>
<evidence type="ECO:0000259" key="1">
    <source>
        <dbReference type="Pfam" id="PF05697"/>
    </source>
</evidence>
<gene>
    <name evidence="2" type="ORF">MHSWG343_03250</name>
</gene>
<dbReference type="SUPFAM" id="SSF102735">
    <property type="entry name" value="Trigger factor ribosome-binding domain"/>
    <property type="match status" value="1"/>
</dbReference>
<dbReference type="GO" id="GO:0015031">
    <property type="term" value="P:protein transport"/>
    <property type="evidence" value="ECO:0007669"/>
    <property type="project" value="InterPro"/>
</dbReference>
<dbReference type="InterPro" id="IPR037041">
    <property type="entry name" value="Trigger_fac_C_sf"/>
</dbReference>
<dbReference type="GO" id="GO:0003755">
    <property type="term" value="F:peptidyl-prolyl cis-trans isomerase activity"/>
    <property type="evidence" value="ECO:0007669"/>
    <property type="project" value="InterPro"/>
</dbReference>
<feature type="domain" description="Trigger factor ribosome-binding bacterial" evidence="1">
    <location>
        <begin position="4"/>
        <end position="133"/>
    </location>
</feature>
<name>A0A478FSI1_9MOLU</name>